<comment type="caution">
    <text evidence="3">The sequence shown here is derived from an EMBL/GenBank/DDBJ whole genome shotgun (WGS) entry which is preliminary data.</text>
</comment>
<dbReference type="Proteomes" id="UP000076154">
    <property type="component" value="Unassembled WGS sequence"/>
</dbReference>
<feature type="compositionally biased region" description="Polar residues" evidence="1">
    <location>
        <begin position="63"/>
        <end position="78"/>
    </location>
</feature>
<dbReference type="InParanoid" id="A0A369JAF6"/>
<dbReference type="OrthoDB" id="3038406at2759"/>
<feature type="compositionally biased region" description="Basic and acidic residues" evidence="1">
    <location>
        <begin position="49"/>
        <end position="58"/>
    </location>
</feature>
<accession>A0A369JAF6</accession>
<keyword evidence="4" id="KW-1185">Reference proteome</keyword>
<organism evidence="3 4">
    <name type="scientific">Hypsizygus marmoreus</name>
    <name type="common">White beech mushroom</name>
    <name type="synonym">Agaricus marmoreus</name>
    <dbReference type="NCBI Taxonomy" id="39966"/>
    <lineage>
        <taxon>Eukaryota</taxon>
        <taxon>Fungi</taxon>
        <taxon>Dikarya</taxon>
        <taxon>Basidiomycota</taxon>
        <taxon>Agaricomycotina</taxon>
        <taxon>Agaricomycetes</taxon>
        <taxon>Agaricomycetidae</taxon>
        <taxon>Agaricales</taxon>
        <taxon>Tricholomatineae</taxon>
        <taxon>Lyophyllaceae</taxon>
        <taxon>Hypsizygus</taxon>
    </lineage>
</organism>
<gene>
    <name evidence="3" type="ORF">Hypma_000503</name>
</gene>
<feature type="domain" description="DUF6729" evidence="2">
    <location>
        <begin position="285"/>
        <end position="442"/>
    </location>
</feature>
<dbReference type="AlphaFoldDB" id="A0A369JAF6"/>
<name>A0A369JAF6_HYPMA</name>
<proteinExistence type="predicted"/>
<dbReference type="Gene3D" id="3.30.420.10">
    <property type="entry name" value="Ribonuclease H-like superfamily/Ribonuclease H"/>
    <property type="match status" value="1"/>
</dbReference>
<evidence type="ECO:0000256" key="1">
    <source>
        <dbReference type="SAM" id="MobiDB-lite"/>
    </source>
</evidence>
<evidence type="ECO:0000259" key="2">
    <source>
        <dbReference type="Pfam" id="PF20499"/>
    </source>
</evidence>
<evidence type="ECO:0000313" key="4">
    <source>
        <dbReference type="Proteomes" id="UP000076154"/>
    </source>
</evidence>
<dbReference type="SUPFAM" id="SSF53098">
    <property type="entry name" value="Ribonuclease H-like"/>
    <property type="match status" value="1"/>
</dbReference>
<dbReference type="Pfam" id="PF20499">
    <property type="entry name" value="DUF6729"/>
    <property type="match status" value="1"/>
</dbReference>
<feature type="compositionally biased region" description="Low complexity" evidence="1">
    <location>
        <begin position="84"/>
        <end position="105"/>
    </location>
</feature>
<dbReference type="GO" id="GO:0003676">
    <property type="term" value="F:nucleic acid binding"/>
    <property type="evidence" value="ECO:0007669"/>
    <property type="project" value="InterPro"/>
</dbReference>
<dbReference type="InterPro" id="IPR012337">
    <property type="entry name" value="RNaseH-like_sf"/>
</dbReference>
<feature type="region of interest" description="Disordered" evidence="1">
    <location>
        <begin position="1"/>
        <end position="158"/>
    </location>
</feature>
<dbReference type="InterPro" id="IPR046616">
    <property type="entry name" value="DUF6729"/>
</dbReference>
<feature type="compositionally biased region" description="Polar residues" evidence="1">
    <location>
        <begin position="212"/>
        <end position="235"/>
    </location>
</feature>
<evidence type="ECO:0000313" key="3">
    <source>
        <dbReference type="EMBL" id="RDB18200.1"/>
    </source>
</evidence>
<feature type="compositionally biased region" description="Acidic residues" evidence="1">
    <location>
        <begin position="198"/>
        <end position="211"/>
    </location>
</feature>
<dbReference type="STRING" id="39966.A0A369JAF6"/>
<dbReference type="EMBL" id="LUEZ02000106">
    <property type="protein sequence ID" value="RDB18200.1"/>
    <property type="molecule type" value="Genomic_DNA"/>
</dbReference>
<dbReference type="InterPro" id="IPR036397">
    <property type="entry name" value="RNaseH_sf"/>
</dbReference>
<sequence length="730" mass="81240">MDAATRLADAPKRPVGRPRGSKNKPGAGSNGRRVGRPRKGTGPTAVADTSRKAAKRDQAATVVATTSIRSNGDESSAGRTAFGASAHETSRATSTTTETPEQESAPIHEARSDEGTSVTHEMEHAQIPATTILRVESTPNRKPTPGAASFPPPPFLPPVDSAAVEHSACISEELHYPLASSEDGLDAWLGCQDESIEMEELGPPPDDEESDSVTTETHPQPPTASLQPPATNHPRSSMPMWLQTSYKDICEQLWQEMERNPSSNPSCYDNGTFFLAPKTPFFAGAHTKQLSPAIFYTPHYFIWLPHRFGKIPCPACKAAGRKRDDGHAVKLRILTWPRAPRRVVDVEYNIFIVGHRYYCGHSECKKTYQSWSPSILAVLPPPLAAQFTFHLTYRNGLTDRVAALLRSSFQRGVGPFPFADMLRTFHLRRFEQLELLYLEMVKINRGSAFGSLLRPHQRFSAWNDPSGYADYVPTGRYFGGFYNGFLEQHAPEIDQHMAMLSARILSIDHSHKVPKHLGKVNGEPVFGALHSSGNEYNEVRKMVLTPTKAHDQFMPALAHIPRSLRMYGHCDLEGVFTDVPRGDGPELERVFPSLLSDVLRVPTKSTFKRLSLEEGWNVVILDSTYQINTRLNCLMEDLAHLPPEDHLSVGLDMEWSVDRSNGIHGRVSLISVAYMKNIYLLRLTKFVGQDSHLNLPQALLVFLRSIRIKKVGVHVKADLTFIQGLRVWSQ</sequence>
<feature type="region of interest" description="Disordered" evidence="1">
    <location>
        <begin position="198"/>
        <end position="238"/>
    </location>
</feature>
<protein>
    <recommendedName>
        <fullName evidence="2">DUF6729 domain-containing protein</fullName>
    </recommendedName>
</protein>
<feature type="compositionally biased region" description="Basic and acidic residues" evidence="1">
    <location>
        <begin position="106"/>
        <end position="124"/>
    </location>
</feature>
<reference evidence="3" key="1">
    <citation type="submission" date="2018-04" db="EMBL/GenBank/DDBJ databases">
        <title>Whole genome sequencing of Hypsizygus marmoreus.</title>
        <authorList>
            <person name="Choi I.-G."/>
            <person name="Min B."/>
            <person name="Kim J.-G."/>
            <person name="Kim S."/>
            <person name="Oh Y.-L."/>
            <person name="Kong W.-S."/>
            <person name="Park H."/>
            <person name="Jeong J."/>
            <person name="Song E.-S."/>
        </authorList>
    </citation>
    <scope>NUCLEOTIDE SEQUENCE [LARGE SCALE GENOMIC DNA]</scope>
    <source>
        <strain evidence="3">51987-8</strain>
    </source>
</reference>